<reference evidence="3 4" key="1">
    <citation type="submission" date="2020-05" db="EMBL/GenBank/DDBJ databases">
        <title>Identification and distribution of gene clusters putatively required for synthesis of sphingolipid metabolism inhibitors in phylogenetically diverse species of the filamentous fungus Fusarium.</title>
        <authorList>
            <person name="Kim H.-S."/>
            <person name="Busman M."/>
            <person name="Brown D.W."/>
            <person name="Divon H."/>
            <person name="Uhlig S."/>
            <person name="Proctor R.H."/>
        </authorList>
    </citation>
    <scope>NUCLEOTIDE SEQUENCE [LARGE SCALE GENOMIC DNA]</scope>
    <source>
        <strain evidence="3 4">NRRL 66235</strain>
    </source>
</reference>
<dbReference type="Proteomes" id="UP000544331">
    <property type="component" value="Unassembled WGS sequence"/>
</dbReference>
<gene>
    <name evidence="3" type="ORF">FMUND_8550</name>
</gene>
<keyword evidence="2" id="KW-0472">Membrane</keyword>
<protein>
    <submittedName>
        <fullName evidence="3">Nucleosome binding protein</fullName>
    </submittedName>
</protein>
<feature type="region of interest" description="Disordered" evidence="1">
    <location>
        <begin position="164"/>
        <end position="205"/>
    </location>
</feature>
<dbReference type="OrthoDB" id="5086065at2759"/>
<dbReference type="AlphaFoldDB" id="A0A8H5YIQ5"/>
<evidence type="ECO:0000313" key="4">
    <source>
        <dbReference type="Proteomes" id="UP000544331"/>
    </source>
</evidence>
<organism evidence="3 4">
    <name type="scientific">Fusarium mundagurra</name>
    <dbReference type="NCBI Taxonomy" id="1567541"/>
    <lineage>
        <taxon>Eukaryota</taxon>
        <taxon>Fungi</taxon>
        <taxon>Dikarya</taxon>
        <taxon>Ascomycota</taxon>
        <taxon>Pezizomycotina</taxon>
        <taxon>Sordariomycetes</taxon>
        <taxon>Hypocreomycetidae</taxon>
        <taxon>Hypocreales</taxon>
        <taxon>Nectriaceae</taxon>
        <taxon>Fusarium</taxon>
        <taxon>Fusarium fujikuroi species complex</taxon>
    </lineage>
</organism>
<accession>A0A8H5YIQ5</accession>
<keyword evidence="2" id="KW-0812">Transmembrane</keyword>
<evidence type="ECO:0000313" key="3">
    <source>
        <dbReference type="EMBL" id="KAF5712276.1"/>
    </source>
</evidence>
<feature type="transmembrane region" description="Helical" evidence="2">
    <location>
        <begin position="112"/>
        <end position="137"/>
    </location>
</feature>
<comment type="caution">
    <text evidence="3">The sequence shown here is derived from an EMBL/GenBank/DDBJ whole genome shotgun (WGS) entry which is preliminary data.</text>
</comment>
<evidence type="ECO:0000256" key="1">
    <source>
        <dbReference type="SAM" id="MobiDB-lite"/>
    </source>
</evidence>
<keyword evidence="4" id="KW-1185">Reference proteome</keyword>
<dbReference type="EMBL" id="JAAOAN010000282">
    <property type="protein sequence ID" value="KAF5712276.1"/>
    <property type="molecule type" value="Genomic_DNA"/>
</dbReference>
<feature type="transmembrane region" description="Helical" evidence="2">
    <location>
        <begin position="34"/>
        <end position="57"/>
    </location>
</feature>
<proteinExistence type="predicted"/>
<evidence type="ECO:0000256" key="2">
    <source>
        <dbReference type="SAM" id="Phobius"/>
    </source>
</evidence>
<feature type="transmembrane region" description="Helical" evidence="2">
    <location>
        <begin position="78"/>
        <end position="100"/>
    </location>
</feature>
<sequence>MTAINSAAVFHPTRDFLLFSAAVGLPLNFVRFCIMVRPVAVFTFILLIFSAIFGFTMKRLHRQGAHLKATFATPITDPLNCLVADVLMGILSLLTLSFTWTHNRWQDTGETFLVAYSSTPLMFNMFLHFYLALLVLFRTSQMKDIVKELVGDFVSSSPQPCPHCHGRPEYHDEHDEEQALVTPPAGEHEDTHEGGAAGPSTVWSR</sequence>
<keyword evidence="2" id="KW-1133">Transmembrane helix</keyword>
<name>A0A8H5YIQ5_9HYPO</name>